<dbReference type="InterPro" id="IPR036770">
    <property type="entry name" value="Ankyrin_rpt-contain_sf"/>
</dbReference>
<dbReference type="SMART" id="SM00248">
    <property type="entry name" value="ANK"/>
    <property type="match status" value="11"/>
</dbReference>
<dbReference type="PANTHER" id="PTHR24123:SF33">
    <property type="entry name" value="PROTEIN HOS4"/>
    <property type="match status" value="1"/>
</dbReference>
<dbReference type="Gene3D" id="1.25.40.20">
    <property type="entry name" value="Ankyrin repeat-containing domain"/>
    <property type="match status" value="2"/>
</dbReference>
<evidence type="ECO:0000259" key="6">
    <source>
        <dbReference type="PROSITE" id="PS50835"/>
    </source>
</evidence>
<feature type="signal peptide" evidence="5">
    <location>
        <begin position="1"/>
        <end position="20"/>
    </location>
</feature>
<feature type="repeat" description="ANK" evidence="3">
    <location>
        <begin position="1017"/>
        <end position="1049"/>
    </location>
</feature>
<dbReference type="AlphaFoldDB" id="A0A6J8BK78"/>
<dbReference type="Gene3D" id="2.60.40.10">
    <property type="entry name" value="Immunoglobulins"/>
    <property type="match status" value="1"/>
</dbReference>
<feature type="repeat" description="ANK" evidence="3">
    <location>
        <begin position="918"/>
        <end position="950"/>
    </location>
</feature>
<dbReference type="SUPFAM" id="SSF52540">
    <property type="entry name" value="P-loop containing nucleoside triphosphate hydrolases"/>
    <property type="match status" value="1"/>
</dbReference>
<feature type="chain" id="PRO_5027047771" description="Ig-like domain-containing protein" evidence="5">
    <location>
        <begin position="21"/>
        <end position="1148"/>
    </location>
</feature>
<keyword evidence="2 3" id="KW-0040">ANK repeat</keyword>
<dbReference type="InterPro" id="IPR051165">
    <property type="entry name" value="Multifunctional_ANK_Repeat"/>
</dbReference>
<proteinExistence type="predicted"/>
<dbReference type="PROSITE" id="PS50297">
    <property type="entry name" value="ANK_REP_REGION"/>
    <property type="match status" value="8"/>
</dbReference>
<feature type="domain" description="Ig-like" evidence="6">
    <location>
        <begin position="245"/>
        <end position="330"/>
    </location>
</feature>
<evidence type="ECO:0000256" key="1">
    <source>
        <dbReference type="ARBA" id="ARBA00022737"/>
    </source>
</evidence>
<keyword evidence="4" id="KW-1133">Transmembrane helix</keyword>
<dbReference type="EMBL" id="CACVKT020003446">
    <property type="protein sequence ID" value="CAC5383791.1"/>
    <property type="molecule type" value="Genomic_DNA"/>
</dbReference>
<dbReference type="InterPro" id="IPR013783">
    <property type="entry name" value="Ig-like_fold"/>
</dbReference>
<keyword evidence="5" id="KW-0732">Signal</keyword>
<sequence>MYRFCFLLICWASRIALSSGIDCSCLINKECVNYVLENPPSSFLNCSNLTHFERFHQSRRTCNSSERYHCAWDLQEEEYGEICAKPIALYPGFRPTREGGLNQGHCSMDRYQPFFIESNLTFQCIYEKSTCIEEGQKIYSNGSIYEDRSCFCDFENGYAFICPENSAFLNTEYICIQGIVDSLEGVVRSKRIVNILEVRTLINEVYSNIKYNKVSNYSNKKTGLYIVLMVFNSGAFIGVILFVCPVFLQSDNIVLFHEDNDTKIECTVTGPSLVRSVEWFKDGEIVSEKNYTPLLDVPKLTLCIRDPQKKDEGVFKCVVTNYCRISSEISVNFMIVPSPTVLDEWKAKDTKIVETDVMAKVREILQSSNCVTVVGRSGSGKSTVLRHIALALHAEKESYEVFPSFSPEDVRQHFDRSKKQIFVFDDVFGKYAIDLHTVDEWIFFMHDMKSYLDHGNLRMMFSCRSHITNHPHFQKLKLISSASCTCNIRDFPLSPAKQEEVANKYLKDKDVKIIMCIEPSEIKCIDIFPLLCESLSKLLEMDEYVKVDEFFKTPFEVLWKVFQHIKSSNKEIYALMSLFLVCNNVLEKQVFGTKPFKDKCRIIAHYCDIPNFSEDDIRSLFIKLQKYFTKVSGNNYRIFHDKIFDAVVSFYGEDLFGVILAIAHSDIIRDRFHLNSLDEKCNIDFAIKVPEEKEEQYFKRLFVDTNREIFNNEVTFTAFANRQLQYQTYRDKFVQYCTKNEELKKHILLLSYKATSPLLEVAAQGYVDILKMLIDMDLDVNVFDEMGDTPLHKAAAFGHITSLTLLLQNKADPNRLNKRAQSPLFKAVEMGYEKVAFELLKRNIEVNLKNSAGETPLYVASREGHTSMTKLLLQNNADPTKFDEYIGSPLHISSKENFTDIMQLLLGKGADPNLSTNHIESPLYIASLNGKTEAVKLLIKNKADLNKCGKDGRSPLCKAAWNGYKEAVEILLKNMANPNKISEYNESPLYKAARCGHLEIVKMLLEKGAEVDQACRDGRTPLYKAAWKNKHEVVQILLDNGADPNLWSKYFGTPLYRAAKERHLKTVELLLENRNTDVNLKSKDGETALFAASKFGYQNVIQRLVDYGADLNIKNNEGKTPIDAAGEMEHSNTVKLLEDILNKRLSRA</sequence>
<feature type="repeat" description="ANK" evidence="3">
    <location>
        <begin position="951"/>
        <end position="983"/>
    </location>
</feature>
<gene>
    <name evidence="7" type="ORF">MCOR_19498</name>
</gene>
<dbReference type="InterPro" id="IPR049050">
    <property type="entry name" value="nSTAND3"/>
</dbReference>
<feature type="transmembrane region" description="Helical" evidence="4">
    <location>
        <begin position="223"/>
        <end position="248"/>
    </location>
</feature>
<dbReference type="InterPro" id="IPR002110">
    <property type="entry name" value="Ankyrin_rpt"/>
</dbReference>
<dbReference type="Pfam" id="PF13927">
    <property type="entry name" value="Ig_3"/>
    <property type="match status" value="1"/>
</dbReference>
<feature type="repeat" description="ANK" evidence="3">
    <location>
        <begin position="753"/>
        <end position="785"/>
    </location>
</feature>
<dbReference type="InterPro" id="IPR007110">
    <property type="entry name" value="Ig-like_dom"/>
</dbReference>
<feature type="repeat" description="ANK" evidence="3">
    <location>
        <begin position="786"/>
        <end position="818"/>
    </location>
</feature>
<evidence type="ECO:0000256" key="2">
    <source>
        <dbReference type="ARBA" id="ARBA00023043"/>
    </source>
</evidence>
<dbReference type="SUPFAM" id="SSF48726">
    <property type="entry name" value="Immunoglobulin"/>
    <property type="match status" value="1"/>
</dbReference>
<keyword evidence="8" id="KW-1185">Reference proteome</keyword>
<dbReference type="InterPro" id="IPR027417">
    <property type="entry name" value="P-loop_NTPase"/>
</dbReference>
<dbReference type="PROSITE" id="PS50088">
    <property type="entry name" value="ANK_REPEAT"/>
    <property type="match status" value="9"/>
</dbReference>
<organism evidence="7 8">
    <name type="scientific">Mytilus coruscus</name>
    <name type="common">Sea mussel</name>
    <dbReference type="NCBI Taxonomy" id="42192"/>
    <lineage>
        <taxon>Eukaryota</taxon>
        <taxon>Metazoa</taxon>
        <taxon>Spiralia</taxon>
        <taxon>Lophotrochozoa</taxon>
        <taxon>Mollusca</taxon>
        <taxon>Bivalvia</taxon>
        <taxon>Autobranchia</taxon>
        <taxon>Pteriomorphia</taxon>
        <taxon>Mytilida</taxon>
        <taxon>Mytiloidea</taxon>
        <taxon>Mytilidae</taxon>
        <taxon>Mytilinae</taxon>
        <taxon>Mytilus</taxon>
    </lineage>
</organism>
<name>A0A6J8BK78_MYTCO</name>
<dbReference type="InterPro" id="IPR036179">
    <property type="entry name" value="Ig-like_dom_sf"/>
</dbReference>
<feature type="repeat" description="ANK" evidence="3">
    <location>
        <begin position="888"/>
        <end position="917"/>
    </location>
</feature>
<dbReference type="PROSITE" id="PS50835">
    <property type="entry name" value="IG_LIKE"/>
    <property type="match status" value="1"/>
</dbReference>
<feature type="repeat" description="ANK" evidence="3">
    <location>
        <begin position="852"/>
        <end position="884"/>
    </location>
</feature>
<evidence type="ECO:0000256" key="3">
    <source>
        <dbReference type="PROSITE-ProRule" id="PRU00023"/>
    </source>
</evidence>
<dbReference type="Pfam" id="PF20720">
    <property type="entry name" value="nSTAND3"/>
    <property type="match status" value="1"/>
</dbReference>
<dbReference type="OrthoDB" id="6073923at2759"/>
<dbReference type="PRINTS" id="PR01415">
    <property type="entry name" value="ANKYRIN"/>
</dbReference>
<protein>
    <recommendedName>
        <fullName evidence="6">Ig-like domain-containing protein</fullName>
    </recommendedName>
</protein>
<feature type="repeat" description="ANK" evidence="3">
    <location>
        <begin position="984"/>
        <end position="1016"/>
    </location>
</feature>
<reference evidence="7 8" key="1">
    <citation type="submission" date="2020-06" db="EMBL/GenBank/DDBJ databases">
        <authorList>
            <person name="Li R."/>
            <person name="Bekaert M."/>
        </authorList>
    </citation>
    <scope>NUCLEOTIDE SEQUENCE [LARGE SCALE GENOMIC DNA]</scope>
    <source>
        <strain evidence="8">wild</strain>
    </source>
</reference>
<evidence type="ECO:0000313" key="7">
    <source>
        <dbReference type="EMBL" id="CAC5383791.1"/>
    </source>
</evidence>
<dbReference type="Pfam" id="PF12796">
    <property type="entry name" value="Ank_2"/>
    <property type="match status" value="3"/>
</dbReference>
<keyword evidence="4" id="KW-0812">Transmembrane</keyword>
<dbReference type="Pfam" id="PF13637">
    <property type="entry name" value="Ank_4"/>
    <property type="match status" value="1"/>
</dbReference>
<evidence type="ECO:0000256" key="5">
    <source>
        <dbReference type="SAM" id="SignalP"/>
    </source>
</evidence>
<dbReference type="Gene3D" id="3.40.50.300">
    <property type="entry name" value="P-loop containing nucleotide triphosphate hydrolases"/>
    <property type="match status" value="1"/>
</dbReference>
<dbReference type="SUPFAM" id="SSF48403">
    <property type="entry name" value="Ankyrin repeat"/>
    <property type="match status" value="1"/>
</dbReference>
<dbReference type="PANTHER" id="PTHR24123">
    <property type="entry name" value="ANKYRIN REPEAT-CONTAINING"/>
    <property type="match status" value="1"/>
</dbReference>
<feature type="repeat" description="ANK" evidence="3">
    <location>
        <begin position="1084"/>
        <end position="1116"/>
    </location>
</feature>
<keyword evidence="4" id="KW-0472">Membrane</keyword>
<keyword evidence="1" id="KW-0677">Repeat</keyword>
<evidence type="ECO:0000313" key="8">
    <source>
        <dbReference type="Proteomes" id="UP000507470"/>
    </source>
</evidence>
<accession>A0A6J8BK78</accession>
<dbReference type="Proteomes" id="UP000507470">
    <property type="component" value="Unassembled WGS sequence"/>
</dbReference>
<evidence type="ECO:0000256" key="4">
    <source>
        <dbReference type="SAM" id="Phobius"/>
    </source>
</evidence>